<gene>
    <name evidence="9" type="primary">FAM3D</name>
</gene>
<evidence type="ECO:0000256" key="6">
    <source>
        <dbReference type="ARBA" id="ARBA00023157"/>
    </source>
</evidence>
<evidence type="ECO:0000313" key="10">
    <source>
        <dbReference type="Proteomes" id="UP000002280"/>
    </source>
</evidence>
<dbReference type="Bgee" id="ENSMODG00000002406">
    <property type="expression patterns" value="Expressed in uterine wall and 15 other cell types or tissues"/>
</dbReference>
<dbReference type="PANTHER" id="PTHR14592">
    <property type="entry name" value="UNCHARACTERIZED FAM3"/>
    <property type="match status" value="1"/>
</dbReference>
<organism evidence="9 10">
    <name type="scientific">Monodelphis domestica</name>
    <name type="common">Gray short-tailed opossum</name>
    <dbReference type="NCBI Taxonomy" id="13616"/>
    <lineage>
        <taxon>Eukaryota</taxon>
        <taxon>Metazoa</taxon>
        <taxon>Chordata</taxon>
        <taxon>Craniata</taxon>
        <taxon>Vertebrata</taxon>
        <taxon>Euteleostomi</taxon>
        <taxon>Mammalia</taxon>
        <taxon>Metatheria</taxon>
        <taxon>Didelphimorphia</taxon>
        <taxon>Didelphidae</taxon>
        <taxon>Monodelphis</taxon>
    </lineage>
</organism>
<dbReference type="PROSITE" id="PS52031">
    <property type="entry name" value="GG_LECTIN"/>
    <property type="match status" value="1"/>
</dbReference>
<sequence length="192" mass="21532">MSSFSFCADFRSETTQKPVRNKCDNEKKCPQDFFAFKITSGAANVVGPSICFEDQILMSAVKNNIGRGLNIALVDGVTGAFQKHQYFDMYSGDINVLLKFLKEIPEGSLALMASFDDPGTKLNPEARTLLTKLGSFYAKDIGFRDSWVFLGAKDIRDKSPFEEYLKNKQEQNKYEGWPEALKIEGCVPRKGI</sequence>
<evidence type="ECO:0000256" key="7">
    <source>
        <dbReference type="PROSITE-ProRule" id="PRU01375"/>
    </source>
</evidence>
<proteinExistence type="inferred from homology"/>
<dbReference type="Ensembl" id="ENSMODT00000035805.3">
    <property type="protein sequence ID" value="ENSMODP00000034219.3"/>
    <property type="gene ID" value="ENSMODG00000002406.4"/>
</dbReference>
<reference evidence="9 10" key="1">
    <citation type="journal article" date="2007" name="Nature">
        <title>Genome of the marsupial Monodelphis domestica reveals innovation in non-coding sequences.</title>
        <authorList>
            <person name="Mikkelsen T.S."/>
            <person name="Wakefield M.J."/>
            <person name="Aken B."/>
            <person name="Amemiya C.T."/>
            <person name="Chang J.L."/>
            <person name="Duke S."/>
            <person name="Garber M."/>
            <person name="Gentles A.J."/>
            <person name="Goodstadt L."/>
            <person name="Heger A."/>
            <person name="Jurka J."/>
            <person name="Kamal M."/>
            <person name="Mauceli E."/>
            <person name="Searle S.M."/>
            <person name="Sharpe T."/>
            <person name="Baker M.L."/>
            <person name="Batzer M.A."/>
            <person name="Benos P.V."/>
            <person name="Belov K."/>
            <person name="Clamp M."/>
            <person name="Cook A."/>
            <person name="Cuff J."/>
            <person name="Das R."/>
            <person name="Davidow L."/>
            <person name="Deakin J.E."/>
            <person name="Fazzari M.J."/>
            <person name="Glass J.L."/>
            <person name="Grabherr M."/>
            <person name="Greally J.M."/>
            <person name="Gu W."/>
            <person name="Hore T.A."/>
            <person name="Huttley G.A."/>
            <person name="Kleber M."/>
            <person name="Jirtle R.L."/>
            <person name="Koina E."/>
            <person name="Lee J.T."/>
            <person name="Mahony S."/>
            <person name="Marra M.A."/>
            <person name="Miller R.D."/>
            <person name="Nicholls R.D."/>
            <person name="Oda M."/>
            <person name="Papenfuss A.T."/>
            <person name="Parra Z.E."/>
            <person name="Pollock D.D."/>
            <person name="Ray D.A."/>
            <person name="Schein J.E."/>
            <person name="Speed T.P."/>
            <person name="Thompson K."/>
            <person name="VandeBerg J.L."/>
            <person name="Wade C.M."/>
            <person name="Walker J.A."/>
            <person name="Waters P.D."/>
            <person name="Webber C."/>
            <person name="Weidman J.R."/>
            <person name="Xie X."/>
            <person name="Zody M.C."/>
            <person name="Baldwin J."/>
            <person name="Abdouelleil A."/>
            <person name="Abdulkadir J."/>
            <person name="Abebe A."/>
            <person name="Abera B."/>
            <person name="Abreu J."/>
            <person name="Acer S.C."/>
            <person name="Aftuck L."/>
            <person name="Alexander A."/>
            <person name="An P."/>
            <person name="Anderson E."/>
            <person name="Anderson S."/>
            <person name="Arachi H."/>
            <person name="Azer M."/>
            <person name="Bachantsang P."/>
            <person name="Barry A."/>
            <person name="Bayul T."/>
            <person name="Berlin A."/>
            <person name="Bessette D."/>
            <person name="Bloom T."/>
            <person name="Bloom T."/>
            <person name="Boguslavskiy L."/>
            <person name="Bonnet C."/>
            <person name="Boukhgalter B."/>
            <person name="Bourzgui I."/>
            <person name="Brown A."/>
            <person name="Cahill P."/>
            <person name="Channer S."/>
            <person name="Cheshatsang Y."/>
            <person name="Chuda L."/>
            <person name="Citroen M."/>
            <person name="Collymore A."/>
            <person name="Cooke P."/>
            <person name="Costello M."/>
            <person name="D'Aco K."/>
            <person name="Daza R."/>
            <person name="De Haan G."/>
            <person name="DeGray S."/>
            <person name="DeMaso C."/>
            <person name="Dhargay N."/>
            <person name="Dooley K."/>
            <person name="Dooley E."/>
            <person name="Doricent M."/>
            <person name="Dorje P."/>
            <person name="Dorjee K."/>
            <person name="Dupes A."/>
            <person name="Elong R."/>
            <person name="Falk J."/>
            <person name="Farina A."/>
            <person name="Faro S."/>
            <person name="Ferguson D."/>
            <person name="Fisher S."/>
            <person name="Foley C.D."/>
            <person name="Franke A."/>
            <person name="Friedrich D."/>
            <person name="Gadbois L."/>
            <person name="Gearin G."/>
            <person name="Gearin C.R."/>
            <person name="Giannoukos G."/>
            <person name="Goode T."/>
            <person name="Graham J."/>
            <person name="Grandbois E."/>
            <person name="Grewal S."/>
            <person name="Gyaltsen K."/>
            <person name="Hafez N."/>
            <person name="Hagos B."/>
            <person name="Hall J."/>
            <person name="Henson C."/>
            <person name="Hollinger A."/>
            <person name="Honan T."/>
            <person name="Huard M.D."/>
            <person name="Hughes L."/>
            <person name="Hurhula B."/>
            <person name="Husby M.E."/>
            <person name="Kamat A."/>
            <person name="Kanga B."/>
            <person name="Kashin S."/>
            <person name="Khazanovich D."/>
            <person name="Kisner P."/>
            <person name="Lance K."/>
            <person name="Lara M."/>
            <person name="Lee W."/>
            <person name="Lennon N."/>
            <person name="Letendre F."/>
            <person name="LeVine R."/>
            <person name="Lipovsky A."/>
            <person name="Liu X."/>
            <person name="Liu J."/>
            <person name="Liu S."/>
            <person name="Lokyitsang T."/>
            <person name="Lokyitsang Y."/>
            <person name="Lubonja R."/>
            <person name="Lui A."/>
            <person name="MacDonald P."/>
            <person name="Magnisalis V."/>
            <person name="Maru K."/>
            <person name="Matthews C."/>
            <person name="McCusker W."/>
            <person name="McDonough S."/>
            <person name="Mehta T."/>
            <person name="Meldrim J."/>
            <person name="Meneus L."/>
            <person name="Mihai O."/>
            <person name="Mihalev A."/>
            <person name="Mihova T."/>
            <person name="Mittelman R."/>
            <person name="Mlenga V."/>
            <person name="Montmayeur A."/>
            <person name="Mulrain L."/>
            <person name="Navidi A."/>
            <person name="Naylor J."/>
            <person name="Negash T."/>
            <person name="Nguyen T."/>
            <person name="Nguyen N."/>
            <person name="Nicol R."/>
            <person name="Norbu C."/>
            <person name="Norbu N."/>
            <person name="Novod N."/>
            <person name="O'Neill B."/>
            <person name="Osman S."/>
            <person name="Markiewicz E."/>
            <person name="Oyono O.L."/>
            <person name="Patti C."/>
            <person name="Phunkhang P."/>
            <person name="Pierre F."/>
            <person name="Priest M."/>
            <person name="Raghuraman S."/>
            <person name="Rege F."/>
            <person name="Reyes R."/>
            <person name="Rise C."/>
            <person name="Rogov P."/>
            <person name="Ross K."/>
            <person name="Ryan E."/>
            <person name="Settipalli S."/>
            <person name="Shea T."/>
            <person name="Sherpa N."/>
            <person name="Shi L."/>
            <person name="Shih D."/>
            <person name="Sparrow T."/>
            <person name="Spaulding J."/>
            <person name="Stalker J."/>
            <person name="Stange-Thomann N."/>
            <person name="Stavropoulos S."/>
            <person name="Stone C."/>
            <person name="Strader C."/>
            <person name="Tesfaye S."/>
            <person name="Thomson T."/>
            <person name="Thoulutsang Y."/>
            <person name="Thoulutsang D."/>
            <person name="Topham K."/>
            <person name="Topping I."/>
            <person name="Tsamla T."/>
            <person name="Vassiliev H."/>
            <person name="Vo A."/>
            <person name="Wangchuk T."/>
            <person name="Wangdi T."/>
            <person name="Weiand M."/>
            <person name="Wilkinson J."/>
            <person name="Wilson A."/>
            <person name="Yadav S."/>
            <person name="Young G."/>
            <person name="Yu Q."/>
            <person name="Zembek L."/>
            <person name="Zhong D."/>
            <person name="Zimmer A."/>
            <person name="Zwirko Z."/>
            <person name="Jaffe D.B."/>
            <person name="Alvarez P."/>
            <person name="Brockman W."/>
            <person name="Butler J."/>
            <person name="Chin C."/>
            <person name="Gnerre S."/>
            <person name="MacCallum I."/>
            <person name="Graves J.A."/>
            <person name="Ponting C.P."/>
            <person name="Breen M."/>
            <person name="Samollow P.B."/>
            <person name="Lander E.S."/>
            <person name="Lindblad-Toh K."/>
        </authorList>
    </citation>
    <scope>NUCLEOTIDE SEQUENCE [LARGE SCALE GENOMIC DNA]</scope>
</reference>
<protein>
    <submittedName>
        <fullName evidence="9">FAM3 metabolism regulating signaling molecule D</fullName>
    </submittedName>
</protein>
<dbReference type="Proteomes" id="UP000002280">
    <property type="component" value="Chromosome 6"/>
</dbReference>
<keyword evidence="4" id="KW-0732">Signal</keyword>
<dbReference type="InterPro" id="IPR039220">
    <property type="entry name" value="FAM3"/>
</dbReference>
<keyword evidence="6" id="KW-1015">Disulfide bond</keyword>
<dbReference type="STRING" id="13616.ENSMODP00000034219"/>
<evidence type="ECO:0000256" key="3">
    <source>
        <dbReference type="ARBA" id="ARBA00022525"/>
    </source>
</evidence>
<dbReference type="GO" id="GO:0005615">
    <property type="term" value="C:extracellular space"/>
    <property type="evidence" value="ECO:0000318"/>
    <property type="project" value="GO_Central"/>
</dbReference>
<evidence type="ECO:0000256" key="4">
    <source>
        <dbReference type="ARBA" id="ARBA00022729"/>
    </source>
</evidence>
<dbReference type="GO" id="GO:0046676">
    <property type="term" value="P:negative regulation of insulin secretion"/>
    <property type="evidence" value="ECO:0007669"/>
    <property type="project" value="Ensembl"/>
</dbReference>
<dbReference type="InParanoid" id="F6Z8F9"/>
<evidence type="ECO:0000256" key="1">
    <source>
        <dbReference type="ARBA" id="ARBA00004613"/>
    </source>
</evidence>
<comment type="similarity">
    <text evidence="2">Belongs to the FAM3 family.</text>
</comment>
<dbReference type="InterPro" id="IPR039477">
    <property type="entry name" value="ILEI/PANDER_dom"/>
</dbReference>
<evidence type="ECO:0000256" key="5">
    <source>
        <dbReference type="ARBA" id="ARBA00022734"/>
    </source>
</evidence>
<dbReference type="GO" id="GO:1990266">
    <property type="term" value="P:neutrophil migration"/>
    <property type="evidence" value="ECO:0007669"/>
    <property type="project" value="Ensembl"/>
</dbReference>
<evidence type="ECO:0000259" key="8">
    <source>
        <dbReference type="Pfam" id="PF15711"/>
    </source>
</evidence>
<dbReference type="GO" id="GO:0007165">
    <property type="term" value="P:signal transduction"/>
    <property type="evidence" value="ECO:0007669"/>
    <property type="project" value="Ensembl"/>
</dbReference>
<dbReference type="OMA" id="MCFENQI"/>
<evidence type="ECO:0000256" key="2">
    <source>
        <dbReference type="ARBA" id="ARBA00010905"/>
    </source>
</evidence>
<keyword evidence="10" id="KW-1185">Reference proteome</keyword>
<dbReference type="GeneTree" id="ENSGT00950000183004"/>
<feature type="domain" description="ILEI/PANDER" evidence="8">
    <location>
        <begin position="67"/>
        <end position="154"/>
    </location>
</feature>
<dbReference type="InterPro" id="IPR039475">
    <property type="entry name" value="ILEI_FAM3C"/>
</dbReference>
<dbReference type="CDD" id="cd13940">
    <property type="entry name" value="ILEI_FAM3C"/>
    <property type="match status" value="1"/>
</dbReference>
<dbReference type="Pfam" id="PF15711">
    <property type="entry name" value="ILEI"/>
    <property type="match status" value="1"/>
</dbReference>
<dbReference type="GO" id="GO:0030246">
    <property type="term" value="F:carbohydrate binding"/>
    <property type="evidence" value="ECO:0007669"/>
    <property type="project" value="UniProtKB-UniRule"/>
</dbReference>
<accession>F6Z8F9</accession>
<dbReference type="HOGENOM" id="CLU_099478_1_1_1"/>
<evidence type="ECO:0000313" key="9">
    <source>
        <dbReference type="Ensembl" id="ENSMODP00000034219.3"/>
    </source>
</evidence>
<dbReference type="GO" id="GO:0035904">
    <property type="term" value="P:aorta development"/>
    <property type="evidence" value="ECO:0007669"/>
    <property type="project" value="Ensembl"/>
</dbReference>
<keyword evidence="3" id="KW-0964">Secreted</keyword>
<reference evidence="9" key="3">
    <citation type="submission" date="2025-09" db="UniProtKB">
        <authorList>
            <consortium name="Ensembl"/>
        </authorList>
    </citation>
    <scope>IDENTIFICATION</scope>
</reference>
<dbReference type="AlphaFoldDB" id="F6Z8F9"/>
<keyword evidence="5 7" id="KW-0430">Lectin</keyword>
<comment type="subcellular location">
    <subcellularLocation>
        <location evidence="1">Secreted</location>
    </subcellularLocation>
</comment>
<dbReference type="GO" id="GO:0002618">
    <property type="term" value="P:positive regulation of macrophage antigen processing and presentation"/>
    <property type="evidence" value="ECO:0007669"/>
    <property type="project" value="Ensembl"/>
</dbReference>
<name>F6Z8F9_MONDO</name>
<reference evidence="9" key="2">
    <citation type="submission" date="2025-08" db="UniProtKB">
        <authorList>
            <consortium name="Ensembl"/>
        </authorList>
    </citation>
    <scope>IDENTIFICATION</scope>
</reference>
<dbReference type="GO" id="GO:0001780">
    <property type="term" value="P:neutrophil homeostasis"/>
    <property type="evidence" value="ECO:0007669"/>
    <property type="project" value="Ensembl"/>
</dbReference>